<organism evidence="2 3">
    <name type="scientific">Tenebrio molitor</name>
    <name type="common">Yellow mealworm beetle</name>
    <dbReference type="NCBI Taxonomy" id="7067"/>
    <lineage>
        <taxon>Eukaryota</taxon>
        <taxon>Metazoa</taxon>
        <taxon>Ecdysozoa</taxon>
        <taxon>Arthropoda</taxon>
        <taxon>Hexapoda</taxon>
        <taxon>Insecta</taxon>
        <taxon>Pterygota</taxon>
        <taxon>Neoptera</taxon>
        <taxon>Endopterygota</taxon>
        <taxon>Coleoptera</taxon>
        <taxon>Polyphaga</taxon>
        <taxon>Cucujiformia</taxon>
        <taxon>Tenebrionidae</taxon>
        <taxon>Tenebrio</taxon>
    </lineage>
</organism>
<evidence type="ECO:0000256" key="1">
    <source>
        <dbReference type="SAM" id="MobiDB-lite"/>
    </source>
</evidence>
<reference evidence="2" key="1">
    <citation type="journal article" date="2020" name="J Insects Food Feed">
        <title>The yellow mealworm (Tenebrio molitor) genome: a resource for the emerging insects as food and feed industry.</title>
        <authorList>
            <person name="Eriksson T."/>
            <person name="Andere A."/>
            <person name="Kelstrup H."/>
            <person name="Emery V."/>
            <person name="Picard C."/>
        </authorList>
    </citation>
    <scope>NUCLEOTIDE SEQUENCE</scope>
    <source>
        <strain evidence="2">Stoneville</strain>
        <tissue evidence="2">Whole head</tissue>
    </source>
</reference>
<protein>
    <submittedName>
        <fullName evidence="2">Uncharacterized protein</fullName>
    </submittedName>
</protein>
<feature type="region of interest" description="Disordered" evidence="1">
    <location>
        <begin position="101"/>
        <end position="140"/>
    </location>
</feature>
<feature type="region of interest" description="Disordered" evidence="1">
    <location>
        <begin position="25"/>
        <end position="88"/>
    </location>
</feature>
<proteinExistence type="predicted"/>
<comment type="caution">
    <text evidence="2">The sequence shown here is derived from an EMBL/GenBank/DDBJ whole genome shotgun (WGS) entry which is preliminary data.</text>
</comment>
<evidence type="ECO:0000313" key="3">
    <source>
        <dbReference type="Proteomes" id="UP000719412"/>
    </source>
</evidence>
<gene>
    <name evidence="2" type="ORF">GEV33_007695</name>
</gene>
<dbReference type="AlphaFoldDB" id="A0A8J6HJ84"/>
<dbReference type="EMBL" id="JABDTM020023561">
    <property type="protein sequence ID" value="KAH0815096.1"/>
    <property type="molecule type" value="Genomic_DNA"/>
</dbReference>
<keyword evidence="3" id="KW-1185">Reference proteome</keyword>
<name>A0A8J6HJ84_TENMO</name>
<dbReference type="Proteomes" id="UP000719412">
    <property type="component" value="Unassembled WGS sequence"/>
</dbReference>
<accession>A0A8J6HJ84</accession>
<reference evidence="2" key="2">
    <citation type="submission" date="2021-08" db="EMBL/GenBank/DDBJ databases">
        <authorList>
            <person name="Eriksson T."/>
        </authorList>
    </citation>
    <scope>NUCLEOTIDE SEQUENCE</scope>
    <source>
        <strain evidence="2">Stoneville</strain>
        <tissue evidence="2">Whole head</tissue>
    </source>
</reference>
<evidence type="ECO:0000313" key="2">
    <source>
        <dbReference type="EMBL" id="KAH0815096.1"/>
    </source>
</evidence>
<feature type="compositionally biased region" description="Acidic residues" evidence="1">
    <location>
        <begin position="54"/>
        <end position="66"/>
    </location>
</feature>
<sequence length="358" mass="39696">MVCPLLPVLNEAMISPAENIVPDLDATPKILSPPTPARAGPGKGKCWKNMIELQDTDTDSASDTDDDSVRMTNSNSPNNRRNPNKFRGKGYNLLIISKNNSSSSKKKNFSSGDQECSSCARPGTSRIRSPPPNVSSNDSPLLRSILRPKRLSKIIVHSNKLIKKPRIETIVIEDTQPEIIEIPDIQPPTIILVIPDTQPPTIVIPDTQTQIIEILDTQPIKTIEIPDTQQILDSVLENDFGMDNEFGDTSLKALLDFFDNKNVVVNNHYVWWRLRFNLSLTGGDGELHHPLIQAVEMDDINVDVDDGASEAQSIASDRLGDDIDNKALLELFDVIDEEEHLSRAVDAAEELVLEEQLN</sequence>